<dbReference type="Proteomes" id="UP001642409">
    <property type="component" value="Unassembled WGS sequence"/>
</dbReference>
<evidence type="ECO:0000256" key="1">
    <source>
        <dbReference type="SAM" id="Coils"/>
    </source>
</evidence>
<protein>
    <submittedName>
        <fullName evidence="3">Hypothetical_protein</fullName>
    </submittedName>
</protein>
<dbReference type="Gene3D" id="1.20.120.20">
    <property type="entry name" value="Apolipoprotein"/>
    <property type="match status" value="1"/>
</dbReference>
<reference evidence="3 4" key="2">
    <citation type="submission" date="2024-07" db="EMBL/GenBank/DDBJ databases">
        <authorList>
            <person name="Akdeniz Z."/>
        </authorList>
    </citation>
    <scope>NUCLEOTIDE SEQUENCE [LARGE SCALE GENOMIC DNA]</scope>
</reference>
<evidence type="ECO:0000313" key="2">
    <source>
        <dbReference type="EMBL" id="CAI9958458.1"/>
    </source>
</evidence>
<name>A0AA86QR31_9EUKA</name>
<dbReference type="AlphaFoldDB" id="A0AA86QR31"/>
<proteinExistence type="predicted"/>
<organism evidence="2">
    <name type="scientific">Hexamita inflata</name>
    <dbReference type="NCBI Taxonomy" id="28002"/>
    <lineage>
        <taxon>Eukaryota</taxon>
        <taxon>Metamonada</taxon>
        <taxon>Diplomonadida</taxon>
        <taxon>Hexamitidae</taxon>
        <taxon>Hexamitinae</taxon>
        <taxon>Hexamita</taxon>
    </lineage>
</organism>
<feature type="coiled-coil region" evidence="1">
    <location>
        <begin position="367"/>
        <end position="431"/>
    </location>
</feature>
<gene>
    <name evidence="3" type="ORF">HINF_LOCUS21987</name>
    <name evidence="2" type="ORF">HINF_LOCUS46103</name>
</gene>
<keyword evidence="4" id="KW-1185">Reference proteome</keyword>
<evidence type="ECO:0000313" key="4">
    <source>
        <dbReference type="Proteomes" id="UP001642409"/>
    </source>
</evidence>
<reference evidence="2" key="1">
    <citation type="submission" date="2023-06" db="EMBL/GenBank/DDBJ databases">
        <authorList>
            <person name="Kurt Z."/>
        </authorList>
    </citation>
    <scope>NUCLEOTIDE SEQUENCE</scope>
</reference>
<dbReference type="EMBL" id="CAXDID020000061">
    <property type="protein sequence ID" value="CAL6010239.1"/>
    <property type="molecule type" value="Genomic_DNA"/>
</dbReference>
<accession>A0AA86QR31</accession>
<dbReference type="EMBL" id="CATOUU010000906">
    <property type="protein sequence ID" value="CAI9958458.1"/>
    <property type="molecule type" value="Genomic_DNA"/>
</dbReference>
<keyword evidence="1" id="KW-0175">Coiled coil</keyword>
<comment type="caution">
    <text evidence="2">The sequence shown here is derived from an EMBL/GenBank/DDBJ whole genome shotgun (WGS) entry which is preliminary data.</text>
</comment>
<evidence type="ECO:0000313" key="3">
    <source>
        <dbReference type="EMBL" id="CAL6010239.1"/>
    </source>
</evidence>
<sequence>MQRTCMYQIYFNDQKYSFCAKSKHLSNLVINSELQIPSNKNSIFLFTEQTANSRFDIQLNNQNQFSLFGYNSRNQNISNSILNVSVQIFLWSGALICDYCSIIINNSSLIFTASGVKLAGIANEIISLQMQNSDLQYRFNCDQSAGIAIKINNIALDLEDVKVIGFTNAFSGYIGYQVNNINLTYQNVQICTNEQEFGESSGSVQIIGSVIKDCKDVCTTGIPTYGLCLEDLQYGSIVDFQNVCLDPFEFVNHTCVCKYGYILNQSKCVNVVDSLINLDRQLLQNISTVNNTIDSNFAALDGLLASNYSQLQNQLNDTKQQLEINISILCDDIQHNLEQNSSYIENMIINNNTYTSEYIRTNTLQTYVILENSISQLNIELNSKQQKLDQQYSESFSQIEQQMQQIFNEIQQQVLNQVNILNQNIDQTSNEFNKDIQLNYSLIDSNIFSNFTSLYKQLNDSKNIINKQLDDVDNQLKQEITKIKANIDATYRRK</sequence>